<dbReference type="InterPro" id="IPR011711">
    <property type="entry name" value="GntR_C"/>
</dbReference>
<dbReference type="PANTHER" id="PTHR43537">
    <property type="entry name" value="TRANSCRIPTIONAL REGULATOR, GNTR FAMILY"/>
    <property type="match status" value="1"/>
</dbReference>
<dbReference type="InterPro" id="IPR008920">
    <property type="entry name" value="TF_FadR/GntR_C"/>
</dbReference>
<keyword evidence="6" id="KW-1185">Reference proteome</keyword>
<dbReference type="GO" id="GO:0003700">
    <property type="term" value="F:DNA-binding transcription factor activity"/>
    <property type="evidence" value="ECO:0007669"/>
    <property type="project" value="InterPro"/>
</dbReference>
<dbReference type="InterPro" id="IPR036390">
    <property type="entry name" value="WH_DNA-bd_sf"/>
</dbReference>
<keyword evidence="2" id="KW-0238">DNA-binding</keyword>
<dbReference type="Proteomes" id="UP000264006">
    <property type="component" value="Chromosome"/>
</dbReference>
<dbReference type="SMART" id="SM00895">
    <property type="entry name" value="FCD"/>
    <property type="match status" value="1"/>
</dbReference>
<proteinExistence type="predicted"/>
<dbReference type="KEGG" id="euz:DVS28_a4311"/>
<reference evidence="5 6" key="1">
    <citation type="submission" date="2018-09" db="EMBL/GenBank/DDBJ databases">
        <title>Complete genome sequence of Euzebya sp. DY32-46 isolated from seawater of Pacific Ocean.</title>
        <authorList>
            <person name="Xu L."/>
            <person name="Wu Y.-H."/>
            <person name="Xu X.-W."/>
        </authorList>
    </citation>
    <scope>NUCLEOTIDE SEQUENCE [LARGE SCALE GENOMIC DNA]</scope>
    <source>
        <strain evidence="5 6">DY32-46</strain>
    </source>
</reference>
<dbReference type="SUPFAM" id="SSF48008">
    <property type="entry name" value="GntR ligand-binding domain-like"/>
    <property type="match status" value="1"/>
</dbReference>
<dbReference type="GO" id="GO:0003677">
    <property type="term" value="F:DNA binding"/>
    <property type="evidence" value="ECO:0007669"/>
    <property type="project" value="UniProtKB-KW"/>
</dbReference>
<evidence type="ECO:0000313" key="5">
    <source>
        <dbReference type="EMBL" id="AXV08977.1"/>
    </source>
</evidence>
<evidence type="ECO:0000256" key="2">
    <source>
        <dbReference type="ARBA" id="ARBA00023125"/>
    </source>
</evidence>
<name>A0A346Y3D0_9ACTN</name>
<feature type="domain" description="HTH gntR-type" evidence="4">
    <location>
        <begin position="1"/>
        <end position="62"/>
    </location>
</feature>
<dbReference type="EMBL" id="CP031165">
    <property type="protein sequence ID" value="AXV08977.1"/>
    <property type="molecule type" value="Genomic_DNA"/>
</dbReference>
<protein>
    <submittedName>
        <fullName evidence="5">Transcriptional regulator, GntR family</fullName>
    </submittedName>
</protein>
<gene>
    <name evidence="5" type="ORF">DVS28_a4311</name>
</gene>
<accession>A0A346Y3D0</accession>
<keyword evidence="1" id="KW-0805">Transcription regulation</keyword>
<dbReference type="Gene3D" id="1.20.120.530">
    <property type="entry name" value="GntR ligand-binding domain-like"/>
    <property type="match status" value="1"/>
</dbReference>
<dbReference type="AlphaFoldDB" id="A0A346Y3D0"/>
<sequence length="207" mass="23560">MYDHLRKSIESQELAPLERIVQERVAEEMSTSRTPVREALNRLIQDGLVTWVAGAGFFVSQLRRKDVEETQHLRRILEVEALRLALPAYTPADIRHLRSIYLEMVEADPDRADYVDLTRRFHQALVGPCPNELLLKHIDEVWTVASYAKVIGRYGETQESVDIMIADHFEIIAALESEDPAAAITLLEEHLASVHTSITHILAEDEV</sequence>
<dbReference type="Pfam" id="PF07729">
    <property type="entry name" value="FCD"/>
    <property type="match status" value="1"/>
</dbReference>
<dbReference type="CDD" id="cd07377">
    <property type="entry name" value="WHTH_GntR"/>
    <property type="match status" value="1"/>
</dbReference>
<dbReference type="SMART" id="SM00345">
    <property type="entry name" value="HTH_GNTR"/>
    <property type="match status" value="1"/>
</dbReference>
<evidence type="ECO:0000256" key="3">
    <source>
        <dbReference type="ARBA" id="ARBA00023163"/>
    </source>
</evidence>
<organism evidence="5 6">
    <name type="scientific">Euzebya pacifica</name>
    <dbReference type="NCBI Taxonomy" id="1608957"/>
    <lineage>
        <taxon>Bacteria</taxon>
        <taxon>Bacillati</taxon>
        <taxon>Actinomycetota</taxon>
        <taxon>Nitriliruptoria</taxon>
        <taxon>Euzebyales</taxon>
    </lineage>
</organism>
<evidence type="ECO:0000259" key="4">
    <source>
        <dbReference type="PROSITE" id="PS50949"/>
    </source>
</evidence>
<dbReference type="Gene3D" id="1.10.10.10">
    <property type="entry name" value="Winged helix-like DNA-binding domain superfamily/Winged helix DNA-binding domain"/>
    <property type="match status" value="1"/>
</dbReference>
<dbReference type="Pfam" id="PF00392">
    <property type="entry name" value="GntR"/>
    <property type="match status" value="1"/>
</dbReference>
<dbReference type="PROSITE" id="PS50949">
    <property type="entry name" value="HTH_GNTR"/>
    <property type="match status" value="1"/>
</dbReference>
<dbReference type="InterPro" id="IPR036388">
    <property type="entry name" value="WH-like_DNA-bd_sf"/>
</dbReference>
<dbReference type="PANTHER" id="PTHR43537:SF45">
    <property type="entry name" value="GNTR FAMILY REGULATORY PROTEIN"/>
    <property type="match status" value="1"/>
</dbReference>
<dbReference type="InterPro" id="IPR000524">
    <property type="entry name" value="Tscrpt_reg_HTH_GntR"/>
</dbReference>
<evidence type="ECO:0000256" key="1">
    <source>
        <dbReference type="ARBA" id="ARBA00023015"/>
    </source>
</evidence>
<keyword evidence="3" id="KW-0804">Transcription</keyword>
<evidence type="ECO:0000313" key="6">
    <source>
        <dbReference type="Proteomes" id="UP000264006"/>
    </source>
</evidence>
<dbReference type="SUPFAM" id="SSF46785">
    <property type="entry name" value="Winged helix' DNA-binding domain"/>
    <property type="match status" value="1"/>
</dbReference>